<evidence type="ECO:0000313" key="4">
    <source>
        <dbReference type="Proteomes" id="UP001165740"/>
    </source>
</evidence>
<dbReference type="SMART" id="SM00020">
    <property type="entry name" value="Tryp_SPc"/>
    <property type="match status" value="1"/>
</dbReference>
<dbReference type="Proteomes" id="UP001165740">
    <property type="component" value="Chromosome 3"/>
</dbReference>
<accession>A0A9W2ZZS7</accession>
<dbReference type="PROSITE" id="PS50240">
    <property type="entry name" value="TRYPSIN_DOM"/>
    <property type="match status" value="1"/>
</dbReference>
<sequence>MRLVLSFGLVWAIAYVKHSARGLHTTNKIISREDKIDFFCCGQRPLATDNGASEVAQTTDDIQGAIPHSHPSICSIRPVNNTYHMFSGVLVKNLAGKYYIITNWFSGTHPFRNLFYEAHCGVYDRTDLSEPQRVSVRFSDLKISDAETNLAILIPATALPTNRYITAACLPNEDWYEGEKAISAGWYNKSPTYNIQAYSKLHQFQAYITSRATCEQKYRDIYSLKLMCTSLPETEFFTCNPDFGSPLYTYRENRWTLTGIAKFIGDCYKPDRLGMYTDIFQAKDWINSIIN</sequence>
<dbReference type="InterPro" id="IPR001254">
    <property type="entry name" value="Trypsin_dom"/>
</dbReference>
<keyword evidence="1" id="KW-1015">Disulfide bond</keyword>
<keyword evidence="2" id="KW-0732">Signal</keyword>
<dbReference type="OrthoDB" id="9425590at2759"/>
<evidence type="ECO:0000259" key="3">
    <source>
        <dbReference type="PROSITE" id="PS50240"/>
    </source>
</evidence>
<keyword evidence="4" id="KW-1185">Reference proteome</keyword>
<dbReference type="AlphaFoldDB" id="A0A9W2ZZS7"/>
<gene>
    <name evidence="5" type="primary">LOC106079345</name>
</gene>
<dbReference type="RefSeq" id="XP_055880455.1">
    <property type="nucleotide sequence ID" value="XM_056024480.1"/>
</dbReference>
<dbReference type="GO" id="GO:0004252">
    <property type="term" value="F:serine-type endopeptidase activity"/>
    <property type="evidence" value="ECO:0007669"/>
    <property type="project" value="InterPro"/>
</dbReference>
<dbReference type="SUPFAM" id="SSF50494">
    <property type="entry name" value="Trypsin-like serine proteases"/>
    <property type="match status" value="1"/>
</dbReference>
<dbReference type="Gene3D" id="2.40.10.10">
    <property type="entry name" value="Trypsin-like serine proteases"/>
    <property type="match status" value="1"/>
</dbReference>
<dbReference type="PANTHER" id="PTHR24253:SF176">
    <property type="entry name" value="CORIN, ISOFORM B"/>
    <property type="match status" value="1"/>
</dbReference>
<protein>
    <submittedName>
        <fullName evidence="5">Chymotrypsin B-like isoform X1</fullName>
    </submittedName>
</protein>
<dbReference type="Pfam" id="PF00089">
    <property type="entry name" value="Trypsin"/>
    <property type="match status" value="1"/>
</dbReference>
<evidence type="ECO:0000256" key="2">
    <source>
        <dbReference type="SAM" id="SignalP"/>
    </source>
</evidence>
<dbReference type="PANTHER" id="PTHR24253">
    <property type="entry name" value="TRANSMEMBRANE PROTEASE SERINE"/>
    <property type="match status" value="1"/>
</dbReference>
<feature type="chain" id="PRO_5040799880" evidence="2">
    <location>
        <begin position="23"/>
        <end position="291"/>
    </location>
</feature>
<organism evidence="4 5">
    <name type="scientific">Biomphalaria glabrata</name>
    <name type="common">Bloodfluke planorb</name>
    <name type="synonym">Freshwater snail</name>
    <dbReference type="NCBI Taxonomy" id="6526"/>
    <lineage>
        <taxon>Eukaryota</taxon>
        <taxon>Metazoa</taxon>
        <taxon>Spiralia</taxon>
        <taxon>Lophotrochozoa</taxon>
        <taxon>Mollusca</taxon>
        <taxon>Gastropoda</taxon>
        <taxon>Heterobranchia</taxon>
        <taxon>Euthyneura</taxon>
        <taxon>Panpulmonata</taxon>
        <taxon>Hygrophila</taxon>
        <taxon>Lymnaeoidea</taxon>
        <taxon>Planorbidae</taxon>
        <taxon>Biomphalaria</taxon>
    </lineage>
</organism>
<feature type="signal peptide" evidence="2">
    <location>
        <begin position="1"/>
        <end position="22"/>
    </location>
</feature>
<dbReference type="InterPro" id="IPR009003">
    <property type="entry name" value="Peptidase_S1_PA"/>
</dbReference>
<feature type="domain" description="Peptidase S1" evidence="3">
    <location>
        <begin position="62"/>
        <end position="291"/>
    </location>
</feature>
<evidence type="ECO:0000256" key="1">
    <source>
        <dbReference type="ARBA" id="ARBA00023157"/>
    </source>
</evidence>
<reference evidence="5" key="1">
    <citation type="submission" date="2025-08" db="UniProtKB">
        <authorList>
            <consortium name="RefSeq"/>
        </authorList>
    </citation>
    <scope>IDENTIFICATION</scope>
</reference>
<dbReference type="GeneID" id="106079345"/>
<evidence type="ECO:0000313" key="5">
    <source>
        <dbReference type="RefSeq" id="XP_055880455.1"/>
    </source>
</evidence>
<proteinExistence type="predicted"/>
<name>A0A9W2ZZS7_BIOGL</name>
<dbReference type="InterPro" id="IPR043504">
    <property type="entry name" value="Peptidase_S1_PA_chymotrypsin"/>
</dbReference>
<dbReference type="GO" id="GO:0006508">
    <property type="term" value="P:proteolysis"/>
    <property type="evidence" value="ECO:0007669"/>
    <property type="project" value="InterPro"/>
</dbReference>